<gene>
    <name evidence="1" type="ORF">PHYPA_007542</name>
</gene>
<reference evidence="2" key="3">
    <citation type="submission" date="2020-12" db="UniProtKB">
        <authorList>
            <consortium name="EnsemblPlants"/>
        </authorList>
    </citation>
    <scope>IDENTIFICATION</scope>
</reference>
<reference evidence="1 3" key="1">
    <citation type="journal article" date="2008" name="Science">
        <title>The Physcomitrella genome reveals evolutionary insights into the conquest of land by plants.</title>
        <authorList>
            <person name="Rensing S."/>
            <person name="Lang D."/>
            <person name="Zimmer A."/>
            <person name="Terry A."/>
            <person name="Salamov A."/>
            <person name="Shapiro H."/>
            <person name="Nishiyama T."/>
            <person name="Perroud P.-F."/>
            <person name="Lindquist E."/>
            <person name="Kamisugi Y."/>
            <person name="Tanahashi T."/>
            <person name="Sakakibara K."/>
            <person name="Fujita T."/>
            <person name="Oishi K."/>
            <person name="Shin-I T."/>
            <person name="Kuroki Y."/>
            <person name="Toyoda A."/>
            <person name="Suzuki Y."/>
            <person name="Hashimoto A."/>
            <person name="Yamaguchi K."/>
            <person name="Sugano A."/>
            <person name="Kohara Y."/>
            <person name="Fujiyama A."/>
            <person name="Anterola A."/>
            <person name="Aoki S."/>
            <person name="Ashton N."/>
            <person name="Barbazuk W.B."/>
            <person name="Barker E."/>
            <person name="Bennetzen J."/>
            <person name="Bezanilla M."/>
            <person name="Blankenship R."/>
            <person name="Cho S.H."/>
            <person name="Dutcher S."/>
            <person name="Estelle M."/>
            <person name="Fawcett J.A."/>
            <person name="Gundlach H."/>
            <person name="Hanada K."/>
            <person name="Heyl A."/>
            <person name="Hicks K.A."/>
            <person name="Hugh J."/>
            <person name="Lohr M."/>
            <person name="Mayer K."/>
            <person name="Melkozernov A."/>
            <person name="Murata T."/>
            <person name="Nelson D."/>
            <person name="Pils B."/>
            <person name="Prigge M."/>
            <person name="Reiss B."/>
            <person name="Renner T."/>
            <person name="Rombauts S."/>
            <person name="Rushton P."/>
            <person name="Sanderfoot A."/>
            <person name="Schween G."/>
            <person name="Shiu S.-H."/>
            <person name="Stueber K."/>
            <person name="Theodoulou F.L."/>
            <person name="Tu H."/>
            <person name="Van de Peer Y."/>
            <person name="Verrier P.J."/>
            <person name="Waters E."/>
            <person name="Wood A."/>
            <person name="Yang L."/>
            <person name="Cove D."/>
            <person name="Cuming A."/>
            <person name="Hasebe M."/>
            <person name="Lucas S."/>
            <person name="Mishler D.B."/>
            <person name="Reski R."/>
            <person name="Grigoriev I."/>
            <person name="Quatrano R.S."/>
            <person name="Boore J.L."/>
        </authorList>
    </citation>
    <scope>NUCLEOTIDE SEQUENCE [LARGE SCALE GENOMIC DNA]</scope>
    <source>
        <strain evidence="2 3">cv. Gransden 2004</strain>
    </source>
</reference>
<name>A0A2K1KJB4_PHYPA</name>
<dbReference type="EMBL" id="ABEU02000005">
    <property type="protein sequence ID" value="PNR53867.1"/>
    <property type="molecule type" value="Genomic_DNA"/>
</dbReference>
<keyword evidence="3" id="KW-1185">Reference proteome</keyword>
<dbReference type="Gramene" id="Pp3c5_11600V3.1">
    <property type="protein sequence ID" value="Pp3c5_11600V3.1"/>
    <property type="gene ID" value="Pp3c5_11600"/>
</dbReference>
<dbReference type="EnsemblPlants" id="Pp3c5_11600V3.1">
    <property type="protein sequence ID" value="Pp3c5_11600V3.1"/>
    <property type="gene ID" value="Pp3c5_11600"/>
</dbReference>
<protein>
    <submittedName>
        <fullName evidence="1 2">Uncharacterized protein</fullName>
    </submittedName>
</protein>
<organism evidence="1">
    <name type="scientific">Physcomitrium patens</name>
    <name type="common">Spreading-leaved earth moss</name>
    <name type="synonym">Physcomitrella patens</name>
    <dbReference type="NCBI Taxonomy" id="3218"/>
    <lineage>
        <taxon>Eukaryota</taxon>
        <taxon>Viridiplantae</taxon>
        <taxon>Streptophyta</taxon>
        <taxon>Embryophyta</taxon>
        <taxon>Bryophyta</taxon>
        <taxon>Bryophytina</taxon>
        <taxon>Bryopsida</taxon>
        <taxon>Funariidae</taxon>
        <taxon>Funariales</taxon>
        <taxon>Funariaceae</taxon>
        <taxon>Physcomitrium</taxon>
    </lineage>
</organism>
<accession>A0A2K1KJB4</accession>
<evidence type="ECO:0000313" key="1">
    <source>
        <dbReference type="EMBL" id="PNR53867.1"/>
    </source>
</evidence>
<evidence type="ECO:0000313" key="3">
    <source>
        <dbReference type="Proteomes" id="UP000006727"/>
    </source>
</evidence>
<evidence type="ECO:0000313" key="2">
    <source>
        <dbReference type="EnsemblPlants" id="Pp3c5_11600V3.1"/>
    </source>
</evidence>
<proteinExistence type="predicted"/>
<sequence length="43" mass="4661">MYEPGKALLRHELKCQPYCFVRGLNHGSGLLTVCVVAELGIGS</sequence>
<dbReference type="InParanoid" id="A0A2K1KJB4"/>
<dbReference type="Proteomes" id="UP000006727">
    <property type="component" value="Chromosome 5"/>
</dbReference>
<dbReference type="AlphaFoldDB" id="A0A2K1KJB4"/>
<reference evidence="1 3" key="2">
    <citation type="journal article" date="2018" name="Plant J.">
        <title>The Physcomitrella patens chromosome-scale assembly reveals moss genome structure and evolution.</title>
        <authorList>
            <person name="Lang D."/>
            <person name="Ullrich K.K."/>
            <person name="Murat F."/>
            <person name="Fuchs J."/>
            <person name="Jenkins J."/>
            <person name="Haas F.B."/>
            <person name="Piednoel M."/>
            <person name="Gundlach H."/>
            <person name="Van Bel M."/>
            <person name="Meyberg R."/>
            <person name="Vives C."/>
            <person name="Morata J."/>
            <person name="Symeonidi A."/>
            <person name="Hiss M."/>
            <person name="Muchero W."/>
            <person name="Kamisugi Y."/>
            <person name="Saleh O."/>
            <person name="Blanc G."/>
            <person name="Decker E.L."/>
            <person name="van Gessel N."/>
            <person name="Grimwood J."/>
            <person name="Hayes R.D."/>
            <person name="Graham S.W."/>
            <person name="Gunter L.E."/>
            <person name="McDaniel S.F."/>
            <person name="Hoernstein S.N.W."/>
            <person name="Larsson A."/>
            <person name="Li F.W."/>
            <person name="Perroud P.F."/>
            <person name="Phillips J."/>
            <person name="Ranjan P."/>
            <person name="Rokshar D.S."/>
            <person name="Rothfels C.J."/>
            <person name="Schneider L."/>
            <person name="Shu S."/>
            <person name="Stevenson D.W."/>
            <person name="Thummler F."/>
            <person name="Tillich M."/>
            <person name="Villarreal Aguilar J.C."/>
            <person name="Widiez T."/>
            <person name="Wong G.K."/>
            <person name="Wymore A."/>
            <person name="Zhang Y."/>
            <person name="Zimmer A.D."/>
            <person name="Quatrano R.S."/>
            <person name="Mayer K.F.X."/>
            <person name="Goodstein D."/>
            <person name="Casacuberta J.M."/>
            <person name="Vandepoele K."/>
            <person name="Reski R."/>
            <person name="Cuming A.C."/>
            <person name="Tuskan G.A."/>
            <person name="Maumus F."/>
            <person name="Salse J."/>
            <person name="Schmutz J."/>
            <person name="Rensing S.A."/>
        </authorList>
    </citation>
    <scope>NUCLEOTIDE SEQUENCE [LARGE SCALE GENOMIC DNA]</scope>
    <source>
        <strain evidence="2 3">cv. Gransden 2004</strain>
    </source>
</reference>